<dbReference type="KEGG" id="aswu:HUW51_01705"/>
<reference evidence="2 3" key="1">
    <citation type="journal article" date="2018" name="Int. J. Syst. Evol. Microbiol.">
        <title>Adhaeribacter swui sp. nov., isolated from wet mud.</title>
        <authorList>
            <person name="Kim D.U."/>
            <person name="Kim K.W."/>
            <person name="Kang M.S."/>
            <person name="Kim J.Y."/>
            <person name="Jang J.H."/>
            <person name="Kim M.K."/>
        </authorList>
    </citation>
    <scope>NUCLEOTIDE SEQUENCE [LARGE SCALE GENOMIC DNA]</scope>
    <source>
        <strain evidence="2 3">KCTC 52873</strain>
    </source>
</reference>
<organism evidence="2 3">
    <name type="scientific">Adhaeribacter swui</name>
    <dbReference type="NCBI Taxonomy" id="2086471"/>
    <lineage>
        <taxon>Bacteria</taxon>
        <taxon>Pseudomonadati</taxon>
        <taxon>Bacteroidota</taxon>
        <taxon>Cytophagia</taxon>
        <taxon>Cytophagales</taxon>
        <taxon>Hymenobacteraceae</taxon>
        <taxon>Adhaeribacter</taxon>
    </lineage>
</organism>
<evidence type="ECO:0000313" key="2">
    <source>
        <dbReference type="EMBL" id="QNF31500.1"/>
    </source>
</evidence>
<dbReference type="EMBL" id="CP055156">
    <property type="protein sequence ID" value="QNF31500.1"/>
    <property type="molecule type" value="Genomic_DNA"/>
</dbReference>
<feature type="signal peptide" evidence="1">
    <location>
        <begin position="1"/>
        <end position="20"/>
    </location>
</feature>
<keyword evidence="1" id="KW-0732">Signal</keyword>
<dbReference type="RefSeq" id="WP_185272274.1">
    <property type="nucleotide sequence ID" value="NZ_CP055156.1"/>
</dbReference>
<proteinExistence type="predicted"/>
<evidence type="ECO:0000256" key="1">
    <source>
        <dbReference type="SAM" id="SignalP"/>
    </source>
</evidence>
<accession>A0A7G7G2W6</accession>
<protein>
    <submittedName>
        <fullName evidence="2">Transporter</fullName>
    </submittedName>
</protein>
<dbReference type="AlphaFoldDB" id="A0A7G7G2W6"/>
<gene>
    <name evidence="2" type="ORF">HUW51_01705</name>
</gene>
<dbReference type="Proteomes" id="UP000515237">
    <property type="component" value="Chromosome"/>
</dbReference>
<keyword evidence="3" id="KW-1185">Reference proteome</keyword>
<feature type="chain" id="PRO_5028940823" evidence="1">
    <location>
        <begin position="21"/>
        <end position="268"/>
    </location>
</feature>
<name>A0A7G7G2W6_9BACT</name>
<evidence type="ECO:0000313" key="3">
    <source>
        <dbReference type="Proteomes" id="UP000515237"/>
    </source>
</evidence>
<dbReference type="Pfam" id="PF13557">
    <property type="entry name" value="Phenol_MetA_deg"/>
    <property type="match status" value="1"/>
</dbReference>
<dbReference type="InterPro" id="IPR025737">
    <property type="entry name" value="FApF"/>
</dbReference>
<sequence>MKYNLLVTSFFILISVSAFSQSTTDQPELDSDRPNFTQGAAIVPHKTIQLETGVEFKNDQTLSIQEKTFLYPTTLIRIGILKNAEFRINFDFEKDRQKFKSGSGLLGQDEIVQGFDNVHLGAKIALIKGKGALPDISILGNIMLPVGIKELRPPHAAPEGRLLLNNKLSEKLELQYNVGYRKLMDHEEYQGEMLYSISTNLKVNDILKIFAEYEATKVLRESVDSSLDGGFMFQILPNLQLDVYAGAAVSEAAPDFYTGGGITWRIPR</sequence>